<keyword evidence="3" id="KW-1185">Reference proteome</keyword>
<feature type="region of interest" description="Disordered" evidence="1">
    <location>
        <begin position="79"/>
        <end position="106"/>
    </location>
</feature>
<comment type="caution">
    <text evidence="2">The sequence shown here is derived from an EMBL/GenBank/DDBJ whole genome shotgun (WGS) entry which is preliminary data.</text>
</comment>
<dbReference type="AlphaFoldDB" id="A0A9N9J8V1"/>
<name>A0A9N9J8V1_9GLOM</name>
<sequence length="106" mass="12611">MTLTQTHIERDVKNIKKKENNITIYIQISPRKRTVTPTVPTSMTTRILTPMTKLHLEEEQRLQMNSYWKKKRDINNIKKKKMHSDNSYTNSNNEITPGDELILEKR</sequence>
<evidence type="ECO:0000313" key="3">
    <source>
        <dbReference type="Proteomes" id="UP000789405"/>
    </source>
</evidence>
<feature type="non-terminal residue" evidence="2">
    <location>
        <position position="106"/>
    </location>
</feature>
<reference evidence="2" key="1">
    <citation type="submission" date="2021-06" db="EMBL/GenBank/DDBJ databases">
        <authorList>
            <person name="Kallberg Y."/>
            <person name="Tangrot J."/>
            <person name="Rosling A."/>
        </authorList>
    </citation>
    <scope>NUCLEOTIDE SEQUENCE</scope>
    <source>
        <strain evidence="2">MA453B</strain>
    </source>
</reference>
<gene>
    <name evidence="2" type="ORF">DERYTH_LOCUS18629</name>
</gene>
<evidence type="ECO:0000256" key="1">
    <source>
        <dbReference type="SAM" id="MobiDB-lite"/>
    </source>
</evidence>
<organism evidence="2 3">
    <name type="scientific">Dentiscutata erythropus</name>
    <dbReference type="NCBI Taxonomy" id="1348616"/>
    <lineage>
        <taxon>Eukaryota</taxon>
        <taxon>Fungi</taxon>
        <taxon>Fungi incertae sedis</taxon>
        <taxon>Mucoromycota</taxon>
        <taxon>Glomeromycotina</taxon>
        <taxon>Glomeromycetes</taxon>
        <taxon>Diversisporales</taxon>
        <taxon>Gigasporaceae</taxon>
        <taxon>Dentiscutata</taxon>
    </lineage>
</organism>
<dbReference type="EMBL" id="CAJVPY010019138">
    <property type="protein sequence ID" value="CAG8770361.1"/>
    <property type="molecule type" value="Genomic_DNA"/>
</dbReference>
<accession>A0A9N9J8V1</accession>
<protein>
    <submittedName>
        <fullName evidence="2">18361_t:CDS:1</fullName>
    </submittedName>
</protein>
<proteinExistence type="predicted"/>
<dbReference type="Proteomes" id="UP000789405">
    <property type="component" value="Unassembled WGS sequence"/>
</dbReference>
<evidence type="ECO:0000313" key="2">
    <source>
        <dbReference type="EMBL" id="CAG8770361.1"/>
    </source>
</evidence>
<feature type="compositionally biased region" description="Polar residues" evidence="1">
    <location>
        <begin position="85"/>
        <end position="95"/>
    </location>
</feature>